<sequence>MVLREDGTMEKSLSNNEGESLSVYSLDEGDILIVRRCHVKKKLGSIIIDCGSSVNVASLMLVEKLDLSTLVHPKPYKLHWLSKKGEMVVDKQVSLAFTLEIYSDDILRDVVPMEATRVLLGRLWQIDR</sequence>
<gene>
    <name evidence="1" type="ORF">CR513_29350</name>
</gene>
<reference evidence="1" key="1">
    <citation type="submission" date="2018-05" db="EMBL/GenBank/DDBJ databases">
        <title>Draft genome of Mucuna pruriens seed.</title>
        <authorList>
            <person name="Nnadi N.E."/>
            <person name="Vos R."/>
            <person name="Hasami M.H."/>
            <person name="Devisetty U.K."/>
            <person name="Aguiy J.C."/>
        </authorList>
    </citation>
    <scope>NUCLEOTIDE SEQUENCE [LARGE SCALE GENOMIC DNA]</scope>
    <source>
        <strain evidence="1">JCA_2017</strain>
    </source>
</reference>
<evidence type="ECO:0000313" key="2">
    <source>
        <dbReference type="Proteomes" id="UP000257109"/>
    </source>
</evidence>
<dbReference type="PANTHER" id="PTHR35046:SF9">
    <property type="entry name" value="RNA-DIRECTED DNA POLYMERASE"/>
    <property type="match status" value="1"/>
</dbReference>
<feature type="non-terminal residue" evidence="1">
    <location>
        <position position="1"/>
    </location>
</feature>
<name>A0A371GEI6_MUCPR</name>
<accession>A0A371GEI6</accession>
<dbReference type="EMBL" id="QJKJ01005795">
    <property type="protein sequence ID" value="RDX88988.1"/>
    <property type="molecule type" value="Genomic_DNA"/>
</dbReference>
<dbReference type="Proteomes" id="UP000257109">
    <property type="component" value="Unassembled WGS sequence"/>
</dbReference>
<dbReference type="AlphaFoldDB" id="A0A371GEI6"/>
<dbReference type="OrthoDB" id="1747743at2759"/>
<dbReference type="CDD" id="cd00303">
    <property type="entry name" value="retropepsin_like"/>
    <property type="match status" value="1"/>
</dbReference>
<keyword evidence="2" id="KW-1185">Reference proteome</keyword>
<comment type="caution">
    <text evidence="1">The sequence shown here is derived from an EMBL/GenBank/DDBJ whole genome shotgun (WGS) entry which is preliminary data.</text>
</comment>
<evidence type="ECO:0000313" key="1">
    <source>
        <dbReference type="EMBL" id="RDX88988.1"/>
    </source>
</evidence>
<organism evidence="1 2">
    <name type="scientific">Mucuna pruriens</name>
    <name type="common">Velvet bean</name>
    <name type="synonym">Dolichos pruriens</name>
    <dbReference type="NCBI Taxonomy" id="157652"/>
    <lineage>
        <taxon>Eukaryota</taxon>
        <taxon>Viridiplantae</taxon>
        <taxon>Streptophyta</taxon>
        <taxon>Embryophyta</taxon>
        <taxon>Tracheophyta</taxon>
        <taxon>Spermatophyta</taxon>
        <taxon>Magnoliopsida</taxon>
        <taxon>eudicotyledons</taxon>
        <taxon>Gunneridae</taxon>
        <taxon>Pentapetalae</taxon>
        <taxon>rosids</taxon>
        <taxon>fabids</taxon>
        <taxon>Fabales</taxon>
        <taxon>Fabaceae</taxon>
        <taxon>Papilionoideae</taxon>
        <taxon>50 kb inversion clade</taxon>
        <taxon>NPAAA clade</taxon>
        <taxon>indigoferoid/millettioid clade</taxon>
        <taxon>Phaseoleae</taxon>
        <taxon>Mucuna</taxon>
    </lineage>
</organism>
<dbReference type="PANTHER" id="PTHR35046">
    <property type="entry name" value="ZINC KNUCKLE (CCHC-TYPE) FAMILY PROTEIN"/>
    <property type="match status" value="1"/>
</dbReference>
<proteinExistence type="predicted"/>
<protein>
    <submittedName>
        <fullName evidence="1">Uncharacterized protein</fullName>
    </submittedName>
</protein>